<evidence type="ECO:0000313" key="2">
    <source>
        <dbReference type="Proteomes" id="UP000006056"/>
    </source>
</evidence>
<dbReference type="HOGENOM" id="CLU_813612_0_0_0"/>
<keyword evidence="2" id="KW-1185">Reference proteome</keyword>
<reference evidence="1 2" key="1">
    <citation type="submission" date="2012-06" db="EMBL/GenBank/DDBJ databases">
        <title>Complete genome of Terriglobus roseus DSM 18391.</title>
        <authorList>
            <consortium name="US DOE Joint Genome Institute (JGI-PGF)"/>
            <person name="Lucas S."/>
            <person name="Copeland A."/>
            <person name="Lapidus A."/>
            <person name="Glavina del Rio T."/>
            <person name="Dalin E."/>
            <person name="Tice H."/>
            <person name="Bruce D."/>
            <person name="Goodwin L."/>
            <person name="Pitluck S."/>
            <person name="Peters L."/>
            <person name="Mikhailova N."/>
            <person name="Munk A.C.C."/>
            <person name="Kyrpides N."/>
            <person name="Mavromatis K."/>
            <person name="Ivanova N."/>
            <person name="Brettin T."/>
            <person name="Detter J.C."/>
            <person name="Han C."/>
            <person name="Larimer F."/>
            <person name="Land M."/>
            <person name="Hauser L."/>
            <person name="Markowitz V."/>
            <person name="Cheng J.-F."/>
            <person name="Hugenholtz P."/>
            <person name="Woyke T."/>
            <person name="Wu D."/>
            <person name="Brambilla E."/>
            <person name="Klenk H.-P."/>
            <person name="Eisen J.A."/>
        </authorList>
    </citation>
    <scope>NUCLEOTIDE SEQUENCE [LARGE SCALE GENOMIC DNA]</scope>
    <source>
        <strain evidence="2">DSM 18391 / NRRL B-41598 / KBS 63</strain>
    </source>
</reference>
<name>I3ZM59_TERRK</name>
<sequence>MVSRNTFLSMNSWKRPVAALSLVVCLATGCTKQQSAIDAAKKDVVATGQPEEVVYVDGAGNTTLTMVNAPAPGTTQPTMVQTTAPAGTQTVGLPDWSNGQHPQPRHAARYRSPGVILQAAEPAEPGTAMDPNARPYSAAVAPGADNATNGAYAPPANFVPTDVTIPAGTGLAIRINQRIDVKHTAPGERFTGVLAESVSRDGKVILPRGTNVRGVVDAAHRRGHFKGRSILELRLTSIVFNGKTYPLETADFVASKKGKGKRTAGFIGGTAGLGMLVGGLATGGVGLAVGGLAGGGLGTLLAGTTGNRDIVIPAESLVRFRLEDSLTVQPADNGAAQVAER</sequence>
<dbReference type="eggNOG" id="COG2823">
    <property type="taxonomic scope" value="Bacteria"/>
</dbReference>
<evidence type="ECO:0008006" key="3">
    <source>
        <dbReference type="Google" id="ProtNLM"/>
    </source>
</evidence>
<accession>I3ZM59</accession>
<dbReference type="KEGG" id="trs:Terro_4120"/>
<organism evidence="1 2">
    <name type="scientific">Terriglobus roseus (strain DSM 18391 / NRRL B-41598 / KBS 63)</name>
    <dbReference type="NCBI Taxonomy" id="926566"/>
    <lineage>
        <taxon>Bacteria</taxon>
        <taxon>Pseudomonadati</taxon>
        <taxon>Acidobacteriota</taxon>
        <taxon>Terriglobia</taxon>
        <taxon>Terriglobales</taxon>
        <taxon>Acidobacteriaceae</taxon>
        <taxon>Terriglobus</taxon>
    </lineage>
</organism>
<dbReference type="PROSITE" id="PS51257">
    <property type="entry name" value="PROKAR_LIPOPROTEIN"/>
    <property type="match status" value="1"/>
</dbReference>
<dbReference type="STRING" id="926566.Terro_4120"/>
<dbReference type="AlphaFoldDB" id="I3ZM59"/>
<proteinExistence type="predicted"/>
<dbReference type="Proteomes" id="UP000006056">
    <property type="component" value="Chromosome"/>
</dbReference>
<dbReference type="EMBL" id="CP003379">
    <property type="protein sequence ID" value="AFL90327.1"/>
    <property type="molecule type" value="Genomic_DNA"/>
</dbReference>
<evidence type="ECO:0000313" key="1">
    <source>
        <dbReference type="EMBL" id="AFL90327.1"/>
    </source>
</evidence>
<gene>
    <name evidence="1" type="ordered locus">Terro_4120</name>
</gene>
<protein>
    <recommendedName>
        <fullName evidence="3">Lipoprotein</fullName>
    </recommendedName>
</protein>